<gene>
    <name evidence="1" type="ORF">AVEN_108727_1</name>
</gene>
<organism evidence="1 2">
    <name type="scientific">Araneus ventricosus</name>
    <name type="common">Orbweaver spider</name>
    <name type="synonym">Epeira ventricosa</name>
    <dbReference type="NCBI Taxonomy" id="182803"/>
    <lineage>
        <taxon>Eukaryota</taxon>
        <taxon>Metazoa</taxon>
        <taxon>Ecdysozoa</taxon>
        <taxon>Arthropoda</taxon>
        <taxon>Chelicerata</taxon>
        <taxon>Arachnida</taxon>
        <taxon>Araneae</taxon>
        <taxon>Araneomorphae</taxon>
        <taxon>Entelegynae</taxon>
        <taxon>Araneoidea</taxon>
        <taxon>Araneidae</taxon>
        <taxon>Araneus</taxon>
    </lineage>
</organism>
<proteinExistence type="predicted"/>
<reference evidence="1 2" key="1">
    <citation type="journal article" date="2019" name="Sci. Rep.">
        <title>Orb-weaving spider Araneus ventricosus genome elucidates the spidroin gene catalogue.</title>
        <authorList>
            <person name="Kono N."/>
            <person name="Nakamura H."/>
            <person name="Ohtoshi R."/>
            <person name="Moran D.A.P."/>
            <person name="Shinohara A."/>
            <person name="Yoshida Y."/>
            <person name="Fujiwara M."/>
            <person name="Mori M."/>
            <person name="Tomita M."/>
            <person name="Arakawa K."/>
        </authorList>
    </citation>
    <scope>NUCLEOTIDE SEQUENCE [LARGE SCALE GENOMIC DNA]</scope>
</reference>
<dbReference type="EMBL" id="BGPR01065739">
    <property type="protein sequence ID" value="GBO40491.1"/>
    <property type="molecule type" value="Genomic_DNA"/>
</dbReference>
<keyword evidence="2" id="KW-1185">Reference proteome</keyword>
<dbReference type="AlphaFoldDB" id="A0A4Y2WTK5"/>
<protein>
    <submittedName>
        <fullName evidence="1">Uncharacterized protein</fullName>
    </submittedName>
</protein>
<accession>A0A4Y2WTK5</accession>
<evidence type="ECO:0000313" key="2">
    <source>
        <dbReference type="Proteomes" id="UP000499080"/>
    </source>
</evidence>
<evidence type="ECO:0000313" key="1">
    <source>
        <dbReference type="EMBL" id="GBO40491.1"/>
    </source>
</evidence>
<sequence length="89" mass="10114">MCKASKDIGCKARSTTMEAIETSCLPPDFISSDFLSLCKKYVGGWHFRTDGKLQQANLTLLHDHDADFDRLVYGWNKCFGKYSVFVVKQ</sequence>
<comment type="caution">
    <text evidence="1">The sequence shown here is derived from an EMBL/GenBank/DDBJ whole genome shotgun (WGS) entry which is preliminary data.</text>
</comment>
<name>A0A4Y2WTK5_ARAVE</name>
<dbReference type="Proteomes" id="UP000499080">
    <property type="component" value="Unassembled WGS sequence"/>
</dbReference>